<dbReference type="InterPro" id="IPR001867">
    <property type="entry name" value="OmpR/PhoB-type_DNA-bd"/>
</dbReference>
<dbReference type="Proteomes" id="UP000051330">
    <property type="component" value="Unassembled WGS sequence"/>
</dbReference>
<dbReference type="GO" id="GO:0032993">
    <property type="term" value="C:protein-DNA complex"/>
    <property type="evidence" value="ECO:0007669"/>
    <property type="project" value="TreeGrafter"/>
</dbReference>
<dbReference type="GO" id="GO:0000156">
    <property type="term" value="F:phosphorelay response regulator activity"/>
    <property type="evidence" value="ECO:0007669"/>
    <property type="project" value="TreeGrafter"/>
</dbReference>
<evidence type="ECO:0000256" key="1">
    <source>
        <dbReference type="ARBA" id="ARBA00022553"/>
    </source>
</evidence>
<dbReference type="InterPro" id="IPR011006">
    <property type="entry name" value="CheY-like_superfamily"/>
</dbReference>
<dbReference type="GO" id="GO:0000976">
    <property type="term" value="F:transcription cis-regulatory region binding"/>
    <property type="evidence" value="ECO:0007669"/>
    <property type="project" value="TreeGrafter"/>
</dbReference>
<evidence type="ECO:0000256" key="6">
    <source>
        <dbReference type="PROSITE-ProRule" id="PRU00169"/>
    </source>
</evidence>
<keyword evidence="2" id="KW-0902">Two-component regulatory system</keyword>
<evidence type="ECO:0000259" key="8">
    <source>
        <dbReference type="PROSITE" id="PS50110"/>
    </source>
</evidence>
<feature type="domain" description="Response regulatory" evidence="8">
    <location>
        <begin position="5"/>
        <end position="117"/>
    </location>
</feature>
<dbReference type="SMART" id="SM00448">
    <property type="entry name" value="REC"/>
    <property type="match status" value="1"/>
</dbReference>
<dbReference type="GO" id="GO:0006355">
    <property type="term" value="P:regulation of DNA-templated transcription"/>
    <property type="evidence" value="ECO:0007669"/>
    <property type="project" value="InterPro"/>
</dbReference>
<feature type="modified residue" description="4-aspartylphosphate" evidence="6">
    <location>
        <position position="53"/>
    </location>
</feature>
<accession>A0A0R1MX92</accession>
<reference evidence="10 11" key="1">
    <citation type="journal article" date="2015" name="Genome Announc.">
        <title>Expanding the biotechnology potential of lactobacilli through comparative genomics of 213 strains and associated genera.</title>
        <authorList>
            <person name="Sun Z."/>
            <person name="Harris H.M."/>
            <person name="McCann A."/>
            <person name="Guo C."/>
            <person name="Argimon S."/>
            <person name="Zhang W."/>
            <person name="Yang X."/>
            <person name="Jeffery I.B."/>
            <person name="Cooney J.C."/>
            <person name="Kagawa T.F."/>
            <person name="Liu W."/>
            <person name="Song Y."/>
            <person name="Salvetti E."/>
            <person name="Wrobel A."/>
            <person name="Rasinkangas P."/>
            <person name="Parkhill J."/>
            <person name="Rea M.C."/>
            <person name="O'Sullivan O."/>
            <person name="Ritari J."/>
            <person name="Douillard F.P."/>
            <person name="Paul Ross R."/>
            <person name="Yang R."/>
            <person name="Briner A.E."/>
            <person name="Felis G.E."/>
            <person name="de Vos W.M."/>
            <person name="Barrangou R."/>
            <person name="Klaenhammer T.R."/>
            <person name="Caufield P.W."/>
            <person name="Cui Y."/>
            <person name="Zhang H."/>
            <person name="O'Toole P.W."/>
        </authorList>
    </citation>
    <scope>NUCLEOTIDE SEQUENCE [LARGE SCALE GENOMIC DNA]</scope>
    <source>
        <strain evidence="10 11">DSM 12744</strain>
    </source>
</reference>
<feature type="DNA-binding region" description="OmpR/PhoB-type" evidence="7">
    <location>
        <begin position="129"/>
        <end position="227"/>
    </location>
</feature>
<feature type="domain" description="OmpR/PhoB-type" evidence="9">
    <location>
        <begin position="129"/>
        <end position="227"/>
    </location>
</feature>
<keyword evidence="4 7" id="KW-0238">DNA-binding</keyword>
<organism evidence="10 11">
    <name type="scientific">Schleiferilactobacillus perolens DSM 12744</name>
    <dbReference type="NCBI Taxonomy" id="1423792"/>
    <lineage>
        <taxon>Bacteria</taxon>
        <taxon>Bacillati</taxon>
        <taxon>Bacillota</taxon>
        <taxon>Bacilli</taxon>
        <taxon>Lactobacillales</taxon>
        <taxon>Lactobacillaceae</taxon>
        <taxon>Schleiferilactobacillus</taxon>
    </lineage>
</organism>
<dbReference type="Gene3D" id="1.10.10.10">
    <property type="entry name" value="Winged helix-like DNA-binding domain superfamily/Winged helix DNA-binding domain"/>
    <property type="match status" value="1"/>
</dbReference>
<sequence length="233" mass="25346">MNKPRILVIEDNQSLDDLLVETLQEDFAVSYVQDGATGISQVLADPPDLVILDLMLPIVSGESVLKTVRKTSTVPILVLTAVQDKGKVVDLLEAGANDYLTKPFDLDELTARIRVQLRTANTAGRPVSQATLQIGDIILDPTAYTVQVGDQSFPLAKKEYAILKLLMGHPQQVFPKADLYTAVWHEPYIGGENTLAVHLSNLRKKINQPGGPQYIQSLGGLGVRFAPHAEAGQ</sequence>
<comment type="caution">
    <text evidence="10">The sequence shown here is derived from an EMBL/GenBank/DDBJ whole genome shotgun (WGS) entry which is preliminary data.</text>
</comment>
<evidence type="ECO:0000256" key="7">
    <source>
        <dbReference type="PROSITE-ProRule" id="PRU01091"/>
    </source>
</evidence>
<evidence type="ECO:0000313" key="11">
    <source>
        <dbReference type="Proteomes" id="UP000051330"/>
    </source>
</evidence>
<dbReference type="GO" id="GO:0005829">
    <property type="term" value="C:cytosol"/>
    <property type="evidence" value="ECO:0007669"/>
    <property type="project" value="TreeGrafter"/>
</dbReference>
<keyword evidence="3" id="KW-0805">Transcription regulation</keyword>
<dbReference type="SUPFAM" id="SSF52172">
    <property type="entry name" value="CheY-like"/>
    <property type="match status" value="1"/>
</dbReference>
<name>A0A0R1MX92_9LACO</name>
<keyword evidence="5" id="KW-0804">Transcription</keyword>
<evidence type="ECO:0000313" key="10">
    <source>
        <dbReference type="EMBL" id="KRL12751.1"/>
    </source>
</evidence>
<dbReference type="Pfam" id="PF00072">
    <property type="entry name" value="Response_reg"/>
    <property type="match status" value="1"/>
</dbReference>
<dbReference type="RefSeq" id="WP_057820316.1">
    <property type="nucleotide sequence ID" value="NZ_AZEC01000006.1"/>
</dbReference>
<evidence type="ECO:0000256" key="4">
    <source>
        <dbReference type="ARBA" id="ARBA00023125"/>
    </source>
</evidence>
<evidence type="ECO:0000256" key="3">
    <source>
        <dbReference type="ARBA" id="ARBA00023015"/>
    </source>
</evidence>
<evidence type="ECO:0000259" key="9">
    <source>
        <dbReference type="PROSITE" id="PS51755"/>
    </source>
</evidence>
<keyword evidence="1 6" id="KW-0597">Phosphoprotein</keyword>
<protein>
    <submittedName>
        <fullName evidence="10">Response regulator receiver domain protein</fullName>
    </submittedName>
</protein>
<dbReference type="InterPro" id="IPR039420">
    <property type="entry name" value="WalR-like"/>
</dbReference>
<dbReference type="InterPro" id="IPR036388">
    <property type="entry name" value="WH-like_DNA-bd_sf"/>
</dbReference>
<dbReference type="CDD" id="cd00383">
    <property type="entry name" value="trans_reg_C"/>
    <property type="match status" value="1"/>
</dbReference>
<dbReference type="PROSITE" id="PS51755">
    <property type="entry name" value="OMPR_PHOB"/>
    <property type="match status" value="1"/>
</dbReference>
<dbReference type="AlphaFoldDB" id="A0A0R1MX92"/>
<evidence type="ECO:0000256" key="5">
    <source>
        <dbReference type="ARBA" id="ARBA00023163"/>
    </source>
</evidence>
<dbReference type="SMART" id="SM00862">
    <property type="entry name" value="Trans_reg_C"/>
    <property type="match status" value="1"/>
</dbReference>
<dbReference type="Gene3D" id="3.40.50.2300">
    <property type="match status" value="1"/>
</dbReference>
<keyword evidence="11" id="KW-1185">Reference proteome</keyword>
<dbReference type="Pfam" id="PF00486">
    <property type="entry name" value="Trans_reg_C"/>
    <property type="match status" value="1"/>
</dbReference>
<evidence type="ECO:0000256" key="2">
    <source>
        <dbReference type="ARBA" id="ARBA00023012"/>
    </source>
</evidence>
<dbReference type="PROSITE" id="PS50110">
    <property type="entry name" value="RESPONSE_REGULATORY"/>
    <property type="match status" value="1"/>
</dbReference>
<dbReference type="EMBL" id="AZEC01000006">
    <property type="protein sequence ID" value="KRL12751.1"/>
    <property type="molecule type" value="Genomic_DNA"/>
</dbReference>
<dbReference type="PANTHER" id="PTHR48111:SF1">
    <property type="entry name" value="TWO-COMPONENT RESPONSE REGULATOR ORR33"/>
    <property type="match status" value="1"/>
</dbReference>
<dbReference type="InterPro" id="IPR001789">
    <property type="entry name" value="Sig_transdc_resp-reg_receiver"/>
</dbReference>
<proteinExistence type="predicted"/>
<dbReference type="PATRIC" id="fig|1423792.3.peg.2798"/>
<gene>
    <name evidence="10" type="ORF">FD09_GL002737</name>
</gene>
<dbReference type="PANTHER" id="PTHR48111">
    <property type="entry name" value="REGULATOR OF RPOS"/>
    <property type="match status" value="1"/>
</dbReference>
<dbReference type="STRING" id="1423792.FD09_GL002737"/>
<dbReference type="OrthoDB" id="1655504at2"/>